<dbReference type="KEGG" id="pfy:PFICI_02301"/>
<dbReference type="PROSITE" id="PS51683">
    <property type="entry name" value="SAM_OMT_II"/>
    <property type="match status" value="1"/>
</dbReference>
<evidence type="ECO:0000256" key="1">
    <source>
        <dbReference type="ARBA" id="ARBA00022603"/>
    </source>
</evidence>
<evidence type="ECO:0000256" key="3">
    <source>
        <dbReference type="ARBA" id="ARBA00022691"/>
    </source>
</evidence>
<keyword evidence="1" id="KW-0489">Methyltransferase</keyword>
<dbReference type="GeneID" id="19267314"/>
<dbReference type="EMBL" id="KI912110">
    <property type="protein sequence ID" value="ETS84276.1"/>
    <property type="molecule type" value="Genomic_DNA"/>
</dbReference>
<dbReference type="InterPro" id="IPR029063">
    <property type="entry name" value="SAM-dependent_MTases_sf"/>
</dbReference>
<keyword evidence="6" id="KW-1185">Reference proteome</keyword>
<dbReference type="OrthoDB" id="3340390at2759"/>
<dbReference type="RefSeq" id="XP_007829073.1">
    <property type="nucleotide sequence ID" value="XM_007830882.1"/>
</dbReference>
<dbReference type="HOGENOM" id="CLU_2264660_0_0_1"/>
<dbReference type="GO" id="GO:0032259">
    <property type="term" value="P:methylation"/>
    <property type="evidence" value="ECO:0007669"/>
    <property type="project" value="UniProtKB-KW"/>
</dbReference>
<evidence type="ECO:0000259" key="4">
    <source>
        <dbReference type="Pfam" id="PF00891"/>
    </source>
</evidence>
<dbReference type="PANTHER" id="PTHR43712:SF17">
    <property type="entry name" value="O-METHYLTRANSFERASE"/>
    <property type="match status" value="1"/>
</dbReference>
<keyword evidence="3" id="KW-0949">S-adenosyl-L-methionine</keyword>
<sequence length="103" mass="10998">MYPVREHLVHGLKGAPDGDASALVDLGGGTGQILQDFQAAVPEYSGRLVLQEIPDVINVAQSLGVGKESGNGPRIELQEHDFFTPQPLKGARLFHAICTPRLA</sequence>
<feature type="domain" description="O-methyltransferase C-terminal" evidence="4">
    <location>
        <begin position="21"/>
        <end position="87"/>
    </location>
</feature>
<dbReference type="Gene3D" id="3.40.50.150">
    <property type="entry name" value="Vaccinia Virus protein VP39"/>
    <property type="match status" value="1"/>
</dbReference>
<dbReference type="Pfam" id="PF00891">
    <property type="entry name" value="Methyltransf_2"/>
    <property type="match status" value="1"/>
</dbReference>
<name>W3XGF7_PESFW</name>
<dbReference type="PANTHER" id="PTHR43712">
    <property type="entry name" value="PUTATIVE (AFU_ORTHOLOGUE AFUA_4G14580)-RELATED"/>
    <property type="match status" value="1"/>
</dbReference>
<dbReference type="SUPFAM" id="SSF53335">
    <property type="entry name" value="S-adenosyl-L-methionine-dependent methyltransferases"/>
    <property type="match status" value="1"/>
</dbReference>
<dbReference type="AlphaFoldDB" id="W3XGF7"/>
<dbReference type="InterPro" id="IPR016461">
    <property type="entry name" value="COMT-like"/>
</dbReference>
<dbReference type="GO" id="GO:0008171">
    <property type="term" value="F:O-methyltransferase activity"/>
    <property type="evidence" value="ECO:0007669"/>
    <property type="project" value="InterPro"/>
</dbReference>
<evidence type="ECO:0000313" key="5">
    <source>
        <dbReference type="EMBL" id="ETS84276.1"/>
    </source>
</evidence>
<dbReference type="InParanoid" id="W3XGF7"/>
<accession>W3XGF7</accession>
<evidence type="ECO:0000256" key="2">
    <source>
        <dbReference type="ARBA" id="ARBA00022679"/>
    </source>
</evidence>
<dbReference type="InterPro" id="IPR001077">
    <property type="entry name" value="COMT_C"/>
</dbReference>
<protein>
    <recommendedName>
        <fullName evidence="4">O-methyltransferase C-terminal domain-containing protein</fullName>
    </recommendedName>
</protein>
<keyword evidence="2" id="KW-0808">Transferase</keyword>
<gene>
    <name evidence="5" type="ORF">PFICI_02301</name>
</gene>
<evidence type="ECO:0000313" key="6">
    <source>
        <dbReference type="Proteomes" id="UP000030651"/>
    </source>
</evidence>
<proteinExistence type="predicted"/>
<organism evidence="5 6">
    <name type="scientific">Pestalotiopsis fici (strain W106-1 / CGMCC3.15140)</name>
    <dbReference type="NCBI Taxonomy" id="1229662"/>
    <lineage>
        <taxon>Eukaryota</taxon>
        <taxon>Fungi</taxon>
        <taxon>Dikarya</taxon>
        <taxon>Ascomycota</taxon>
        <taxon>Pezizomycotina</taxon>
        <taxon>Sordariomycetes</taxon>
        <taxon>Xylariomycetidae</taxon>
        <taxon>Amphisphaeriales</taxon>
        <taxon>Sporocadaceae</taxon>
        <taxon>Pestalotiopsis</taxon>
    </lineage>
</organism>
<dbReference type="Proteomes" id="UP000030651">
    <property type="component" value="Unassembled WGS sequence"/>
</dbReference>
<reference evidence="6" key="1">
    <citation type="journal article" date="2015" name="BMC Genomics">
        <title>Genomic and transcriptomic analysis of the endophytic fungus Pestalotiopsis fici reveals its lifestyle and high potential for synthesis of natural products.</title>
        <authorList>
            <person name="Wang X."/>
            <person name="Zhang X."/>
            <person name="Liu L."/>
            <person name="Xiang M."/>
            <person name="Wang W."/>
            <person name="Sun X."/>
            <person name="Che Y."/>
            <person name="Guo L."/>
            <person name="Liu G."/>
            <person name="Guo L."/>
            <person name="Wang C."/>
            <person name="Yin W.B."/>
            <person name="Stadler M."/>
            <person name="Zhang X."/>
            <person name="Liu X."/>
        </authorList>
    </citation>
    <scope>NUCLEOTIDE SEQUENCE [LARGE SCALE GENOMIC DNA]</scope>
    <source>
        <strain evidence="6">W106-1 / CGMCC3.15140</strain>
    </source>
</reference>